<sequence length="55" mass="6144">MRRTVTRLTSTRLTQTIRKKWSNEESARGDAVLLSEAFGNPASSPVPEQGVWPET</sequence>
<evidence type="ECO:0000313" key="3">
    <source>
        <dbReference type="Proteomes" id="UP000536179"/>
    </source>
</evidence>
<dbReference type="AlphaFoldDB" id="A0A7W5E0K1"/>
<comment type="caution">
    <text evidence="2">The sequence shown here is derived from an EMBL/GenBank/DDBJ whole genome shotgun (WGS) entry which is preliminary data.</text>
</comment>
<proteinExistence type="predicted"/>
<dbReference type="EMBL" id="JACHXU010000012">
    <property type="protein sequence ID" value="MBB3207900.1"/>
    <property type="molecule type" value="Genomic_DNA"/>
</dbReference>
<gene>
    <name evidence="2" type="ORF">FHS27_003727</name>
</gene>
<protein>
    <submittedName>
        <fullName evidence="2">Uncharacterized protein</fullName>
    </submittedName>
</protein>
<dbReference type="Proteomes" id="UP000536179">
    <property type="component" value="Unassembled WGS sequence"/>
</dbReference>
<feature type="region of interest" description="Disordered" evidence="1">
    <location>
        <begin position="35"/>
        <end position="55"/>
    </location>
</feature>
<accession>A0A7W5E0K1</accession>
<reference evidence="2 3" key="1">
    <citation type="submission" date="2020-08" db="EMBL/GenBank/DDBJ databases">
        <title>Genomic Encyclopedia of Type Strains, Phase III (KMG-III): the genomes of soil and plant-associated and newly described type strains.</title>
        <authorList>
            <person name="Whitman W."/>
        </authorList>
    </citation>
    <scope>NUCLEOTIDE SEQUENCE [LARGE SCALE GENOMIC DNA]</scope>
    <source>
        <strain evidence="2 3">CECT 8075</strain>
    </source>
</reference>
<organism evidence="2 3">
    <name type="scientific">Aporhodopirellula rubra</name>
    <dbReference type="NCBI Taxonomy" id="980271"/>
    <lineage>
        <taxon>Bacteria</taxon>
        <taxon>Pseudomonadati</taxon>
        <taxon>Planctomycetota</taxon>
        <taxon>Planctomycetia</taxon>
        <taxon>Pirellulales</taxon>
        <taxon>Pirellulaceae</taxon>
        <taxon>Aporhodopirellula</taxon>
    </lineage>
</organism>
<evidence type="ECO:0000256" key="1">
    <source>
        <dbReference type="SAM" id="MobiDB-lite"/>
    </source>
</evidence>
<keyword evidence="3" id="KW-1185">Reference proteome</keyword>
<name>A0A7W5E0K1_9BACT</name>
<evidence type="ECO:0000313" key="2">
    <source>
        <dbReference type="EMBL" id="MBB3207900.1"/>
    </source>
</evidence>